<reference evidence="2" key="2">
    <citation type="submission" date="2020-12" db="EMBL/GenBank/DDBJ databases">
        <title>New Spironucleus salmonicida genome in near-complete chromosomes.</title>
        <authorList>
            <person name="Xu F."/>
            <person name="Kurt Z."/>
            <person name="Jimenez-Gonzalez A."/>
            <person name="Astvaldsson A."/>
            <person name="Andersson J.O."/>
            <person name="Svard S.G."/>
        </authorList>
    </citation>
    <scope>NUCLEOTIDE SEQUENCE</scope>
    <source>
        <strain evidence="2">ATCC 50377</strain>
    </source>
</reference>
<keyword evidence="3" id="KW-1185">Reference proteome</keyword>
<accession>V6LBV8</accession>
<proteinExistence type="predicted"/>
<organism evidence="1">
    <name type="scientific">Spironucleus salmonicida</name>
    <dbReference type="NCBI Taxonomy" id="348837"/>
    <lineage>
        <taxon>Eukaryota</taxon>
        <taxon>Metamonada</taxon>
        <taxon>Diplomonadida</taxon>
        <taxon>Hexamitidae</taxon>
        <taxon>Hexamitinae</taxon>
        <taxon>Spironucleus</taxon>
    </lineage>
</organism>
<reference evidence="1 2" key="1">
    <citation type="journal article" date="2014" name="PLoS Genet.">
        <title>The Genome of Spironucleus salmonicida Highlights a Fish Pathogen Adapted to Fluctuating Environments.</title>
        <authorList>
            <person name="Xu F."/>
            <person name="Jerlstrom-Hultqvist J."/>
            <person name="Einarsson E."/>
            <person name="Astvaldsson A."/>
            <person name="Svard S.G."/>
            <person name="Andersson J.O."/>
        </authorList>
    </citation>
    <scope>NUCLEOTIDE SEQUENCE</scope>
    <source>
        <strain evidence="2">ATCC 50377</strain>
    </source>
</reference>
<dbReference type="AlphaFoldDB" id="V6LBV8"/>
<dbReference type="VEuPathDB" id="GiardiaDB:SS50377_22530"/>
<evidence type="ECO:0000313" key="1">
    <source>
        <dbReference type="EMBL" id="EST41980.1"/>
    </source>
</evidence>
<evidence type="ECO:0000313" key="2">
    <source>
        <dbReference type="EMBL" id="KAH0574914.1"/>
    </source>
</evidence>
<name>V6LBV8_9EUKA</name>
<dbReference type="EMBL" id="KI546166">
    <property type="protein sequence ID" value="EST41980.1"/>
    <property type="molecule type" value="Genomic_DNA"/>
</dbReference>
<evidence type="ECO:0000313" key="3">
    <source>
        <dbReference type="Proteomes" id="UP000018208"/>
    </source>
</evidence>
<gene>
    <name evidence="1" type="ORF">SS50377_18285</name>
    <name evidence="2" type="ORF">SS50377_22530</name>
</gene>
<dbReference type="Proteomes" id="UP000018208">
    <property type="component" value="Unassembled WGS sequence"/>
</dbReference>
<protein>
    <submittedName>
        <fullName evidence="1">Uncharacterized protein</fullName>
    </submittedName>
</protein>
<sequence>MTSLRRPVFPRHLPVIIDGQDELIQIEGDNAQQQKFETEIVKLPIIQHHNWRATSNHARVHQSIIQLPSVSTWQQLRKQKLLNLQFTKVLITSDMSDGEMN</sequence>
<dbReference type="EMBL" id="AUWU02000003">
    <property type="protein sequence ID" value="KAH0574914.1"/>
    <property type="molecule type" value="Genomic_DNA"/>
</dbReference>